<keyword evidence="2 5" id="KW-0812">Transmembrane</keyword>
<dbReference type="STRING" id="1382522.W6MJF6"/>
<evidence type="ECO:0000256" key="1">
    <source>
        <dbReference type="ARBA" id="ARBA00004141"/>
    </source>
</evidence>
<evidence type="ECO:0000256" key="3">
    <source>
        <dbReference type="ARBA" id="ARBA00022989"/>
    </source>
</evidence>
<gene>
    <name evidence="7" type="ORF">KUCA_T00002373001</name>
</gene>
<dbReference type="OrthoDB" id="5423111at2759"/>
<dbReference type="EMBL" id="HG793127">
    <property type="protein sequence ID" value="CDK26401.1"/>
    <property type="molecule type" value="Genomic_DNA"/>
</dbReference>
<dbReference type="Proteomes" id="UP000019384">
    <property type="component" value="Unassembled WGS sequence"/>
</dbReference>
<dbReference type="PANTHER" id="PTHR28165:SF1">
    <property type="entry name" value="NON-CLASSICAL EXPORT PROTEIN 2-RELATED"/>
    <property type="match status" value="1"/>
</dbReference>
<reference evidence="7" key="2">
    <citation type="submission" date="2014-02" db="EMBL/GenBank/DDBJ databases">
        <title>Complete DNA sequence of /Kuraishia capsulata/ illustrates novel genomic features among budding yeasts (/Saccharomycotina/).</title>
        <authorList>
            <person name="Morales L."/>
            <person name="Noel B."/>
            <person name="Porcel B."/>
            <person name="Marcet-Houben M."/>
            <person name="Hullo M-F."/>
            <person name="Sacerdot C."/>
            <person name="Tekaia F."/>
            <person name="Leh-Louis V."/>
            <person name="Despons L."/>
            <person name="Khanna V."/>
            <person name="Aury J-M."/>
            <person name="Barbe V."/>
            <person name="Couloux A."/>
            <person name="Labadie K."/>
            <person name="Pelletier E."/>
            <person name="Souciet J-L."/>
            <person name="Boekhout T."/>
            <person name="Gabaldon T."/>
            <person name="Wincker P."/>
            <person name="Dujon B."/>
        </authorList>
    </citation>
    <scope>NUCLEOTIDE SEQUENCE</scope>
    <source>
        <strain evidence="7">CBS 1993</strain>
    </source>
</reference>
<dbReference type="InterPro" id="IPR052649">
    <property type="entry name" value="NCE102-like"/>
</dbReference>
<keyword evidence="3 5" id="KW-1133">Transmembrane helix</keyword>
<name>W6MJF6_9ASCO</name>
<evidence type="ECO:0000259" key="6">
    <source>
        <dbReference type="Pfam" id="PF01284"/>
    </source>
</evidence>
<proteinExistence type="predicted"/>
<dbReference type="AlphaFoldDB" id="W6MJF6"/>
<dbReference type="GO" id="GO:0072659">
    <property type="term" value="P:protein localization to plasma membrane"/>
    <property type="evidence" value="ECO:0007669"/>
    <property type="project" value="TreeGrafter"/>
</dbReference>
<feature type="domain" description="MARVEL" evidence="6">
    <location>
        <begin position="6"/>
        <end position="140"/>
    </location>
</feature>
<feature type="transmembrane region" description="Helical" evidence="5">
    <location>
        <begin position="38"/>
        <end position="58"/>
    </location>
</feature>
<dbReference type="RefSeq" id="XP_022458407.1">
    <property type="nucleotide sequence ID" value="XM_022602621.1"/>
</dbReference>
<evidence type="ECO:0000313" key="8">
    <source>
        <dbReference type="Proteomes" id="UP000019384"/>
    </source>
</evidence>
<dbReference type="GeneID" id="34519795"/>
<dbReference type="GO" id="GO:0070941">
    <property type="term" value="P:eisosome assembly"/>
    <property type="evidence" value="ECO:0007669"/>
    <property type="project" value="TreeGrafter"/>
</dbReference>
<dbReference type="InterPro" id="IPR008253">
    <property type="entry name" value="Marvel"/>
</dbReference>
<dbReference type="Pfam" id="PF01284">
    <property type="entry name" value="MARVEL"/>
    <property type="match status" value="1"/>
</dbReference>
<sequence>MLSIGDLSLRVVNFAFLVIILGLTGSLAATADNSNPQVNFAVFAAAFGLLFSSFYGILANFISVFAWPILLALFDFLNFVFTFSGATALAVAIRSHSCHNQSYLDGNKVTQGSTDRCRKAQASVAFLYFSFFIFLVSLVFSGLSILKNGFLGTRATSSAPRTGVPTVSQV</sequence>
<organism evidence="7 8">
    <name type="scientific">Kuraishia capsulata CBS 1993</name>
    <dbReference type="NCBI Taxonomy" id="1382522"/>
    <lineage>
        <taxon>Eukaryota</taxon>
        <taxon>Fungi</taxon>
        <taxon>Dikarya</taxon>
        <taxon>Ascomycota</taxon>
        <taxon>Saccharomycotina</taxon>
        <taxon>Pichiomycetes</taxon>
        <taxon>Pichiales</taxon>
        <taxon>Pichiaceae</taxon>
        <taxon>Kuraishia</taxon>
    </lineage>
</organism>
<reference evidence="7" key="1">
    <citation type="submission" date="2013-12" db="EMBL/GenBank/DDBJ databases">
        <authorList>
            <person name="Genoscope - CEA"/>
        </authorList>
    </citation>
    <scope>NUCLEOTIDE SEQUENCE</scope>
    <source>
        <strain evidence="7">CBS 1993</strain>
    </source>
</reference>
<dbReference type="GO" id="GO:0032126">
    <property type="term" value="C:eisosome"/>
    <property type="evidence" value="ECO:0007669"/>
    <property type="project" value="TreeGrafter"/>
</dbReference>
<evidence type="ECO:0000256" key="2">
    <source>
        <dbReference type="ARBA" id="ARBA00022692"/>
    </source>
</evidence>
<dbReference type="GO" id="GO:0005886">
    <property type="term" value="C:plasma membrane"/>
    <property type="evidence" value="ECO:0007669"/>
    <property type="project" value="TreeGrafter"/>
</dbReference>
<evidence type="ECO:0000256" key="5">
    <source>
        <dbReference type="SAM" id="Phobius"/>
    </source>
</evidence>
<feature type="transmembrane region" description="Helical" evidence="5">
    <location>
        <begin position="64"/>
        <end position="93"/>
    </location>
</feature>
<keyword evidence="8" id="KW-1185">Reference proteome</keyword>
<protein>
    <recommendedName>
        <fullName evidence="6">MARVEL domain-containing protein</fullName>
    </recommendedName>
</protein>
<dbReference type="PANTHER" id="PTHR28165">
    <property type="entry name" value="NON-CLASSICAL EXPORT PROTEIN 2-RELATED"/>
    <property type="match status" value="1"/>
</dbReference>
<dbReference type="HOGENOM" id="CLU_098356_1_0_1"/>
<comment type="subcellular location">
    <subcellularLocation>
        <location evidence="1">Membrane</location>
        <topology evidence="1">Multi-pass membrane protein</topology>
    </subcellularLocation>
</comment>
<feature type="transmembrane region" description="Helical" evidence="5">
    <location>
        <begin position="125"/>
        <end position="146"/>
    </location>
</feature>
<evidence type="ECO:0000256" key="4">
    <source>
        <dbReference type="ARBA" id="ARBA00023136"/>
    </source>
</evidence>
<keyword evidence="4 5" id="KW-0472">Membrane</keyword>
<evidence type="ECO:0000313" key="7">
    <source>
        <dbReference type="EMBL" id="CDK26401.1"/>
    </source>
</evidence>
<accession>W6MJF6</accession>
<feature type="transmembrane region" description="Helical" evidence="5">
    <location>
        <begin position="12"/>
        <end position="31"/>
    </location>
</feature>